<evidence type="ECO:0000313" key="1">
    <source>
        <dbReference type="EMBL" id="RYB93702.1"/>
    </source>
</evidence>
<dbReference type="Proteomes" id="UP000294071">
    <property type="component" value="Unassembled WGS sequence"/>
</dbReference>
<dbReference type="InterPro" id="IPR036388">
    <property type="entry name" value="WH-like_DNA-bd_sf"/>
</dbReference>
<dbReference type="RefSeq" id="WP_129399060.1">
    <property type="nucleotide sequence ID" value="NZ_SDWT01000001.1"/>
</dbReference>
<reference evidence="1 2" key="1">
    <citation type="submission" date="2019-01" db="EMBL/GenBank/DDBJ databases">
        <title>Novel species of Nocardioides.</title>
        <authorList>
            <person name="Liu Q."/>
            <person name="Xin Y.-H."/>
        </authorList>
    </citation>
    <scope>NUCLEOTIDE SEQUENCE [LARGE SCALE GENOMIC DNA]</scope>
    <source>
        <strain evidence="1 2">CGMCC 4.6882</strain>
    </source>
</reference>
<sequence>MPATTTSTTYTPDKTTLQIMSALSRGARPSDAAAASNVSSSTMRRKLAEAREEWELETNVQVVVTAVRRGLI</sequence>
<evidence type="ECO:0000313" key="2">
    <source>
        <dbReference type="Proteomes" id="UP000294071"/>
    </source>
</evidence>
<comment type="caution">
    <text evidence="1">The sequence shown here is derived from an EMBL/GenBank/DDBJ whole genome shotgun (WGS) entry which is preliminary data.</text>
</comment>
<accession>A0A4V1RKW5</accession>
<dbReference type="GO" id="GO:0006355">
    <property type="term" value="P:regulation of DNA-templated transcription"/>
    <property type="evidence" value="ECO:0007669"/>
    <property type="project" value="InterPro"/>
</dbReference>
<organism evidence="1 2">
    <name type="scientific">Nocardioides oleivorans</name>
    <dbReference type="NCBI Taxonomy" id="273676"/>
    <lineage>
        <taxon>Bacteria</taxon>
        <taxon>Bacillati</taxon>
        <taxon>Actinomycetota</taxon>
        <taxon>Actinomycetes</taxon>
        <taxon>Propionibacteriales</taxon>
        <taxon>Nocardioidaceae</taxon>
        <taxon>Nocardioides</taxon>
    </lineage>
</organism>
<dbReference type="Gene3D" id="1.10.10.10">
    <property type="entry name" value="Winged helix-like DNA-binding domain superfamily/Winged helix DNA-binding domain"/>
    <property type="match status" value="1"/>
</dbReference>
<dbReference type="InterPro" id="IPR016032">
    <property type="entry name" value="Sig_transdc_resp-reg_C-effctor"/>
</dbReference>
<keyword evidence="2" id="KW-1185">Reference proteome</keyword>
<dbReference type="GO" id="GO:0003677">
    <property type="term" value="F:DNA binding"/>
    <property type="evidence" value="ECO:0007669"/>
    <property type="project" value="InterPro"/>
</dbReference>
<dbReference type="EMBL" id="SDWT01000001">
    <property type="protein sequence ID" value="RYB93702.1"/>
    <property type="molecule type" value="Genomic_DNA"/>
</dbReference>
<protein>
    <submittedName>
        <fullName evidence="1">Uncharacterized protein</fullName>
    </submittedName>
</protein>
<proteinExistence type="predicted"/>
<gene>
    <name evidence="1" type="ORF">EUA93_04615</name>
</gene>
<dbReference type="SUPFAM" id="SSF46894">
    <property type="entry name" value="C-terminal effector domain of the bipartite response regulators"/>
    <property type="match status" value="1"/>
</dbReference>
<name>A0A4V1RKW5_9ACTN</name>
<dbReference type="AlphaFoldDB" id="A0A4V1RKW5"/>